<dbReference type="RefSeq" id="WP_374833733.1">
    <property type="nucleotide sequence ID" value="NZ_JBHEEZ010000030.1"/>
</dbReference>
<dbReference type="EMBL" id="JBHSEL010000115">
    <property type="protein sequence ID" value="MFC4625852.1"/>
    <property type="molecule type" value="Genomic_DNA"/>
</dbReference>
<accession>A0ABV9H6H9</accession>
<comment type="caution">
    <text evidence="1">The sequence shown here is derived from an EMBL/GenBank/DDBJ whole genome shotgun (WGS) entry which is preliminary data.</text>
</comment>
<sequence length="85" mass="9512">MALVERLQAAEPQFSRIGAGILAALALGFADDSRSFARQFGIAHALILRELAGLSCHDAWLTILRRDPRTQRTWYQAGEALRRFT</sequence>
<organism evidence="1 2">
    <name type="scientific">Daeguia caeni</name>
    <dbReference type="NCBI Taxonomy" id="439612"/>
    <lineage>
        <taxon>Bacteria</taxon>
        <taxon>Pseudomonadati</taxon>
        <taxon>Pseudomonadota</taxon>
        <taxon>Alphaproteobacteria</taxon>
        <taxon>Hyphomicrobiales</taxon>
        <taxon>Brucellaceae</taxon>
        <taxon>Daeguia</taxon>
    </lineage>
</organism>
<evidence type="ECO:0000313" key="1">
    <source>
        <dbReference type="EMBL" id="MFC4625852.1"/>
    </source>
</evidence>
<proteinExistence type="predicted"/>
<reference evidence="2" key="1">
    <citation type="journal article" date="2019" name="Int. J. Syst. Evol. Microbiol.">
        <title>The Global Catalogue of Microorganisms (GCM) 10K type strain sequencing project: providing services to taxonomists for standard genome sequencing and annotation.</title>
        <authorList>
            <consortium name="The Broad Institute Genomics Platform"/>
            <consortium name="The Broad Institute Genome Sequencing Center for Infectious Disease"/>
            <person name="Wu L."/>
            <person name="Ma J."/>
        </authorList>
    </citation>
    <scope>NUCLEOTIDE SEQUENCE [LARGE SCALE GENOMIC DNA]</scope>
    <source>
        <strain evidence="2">CGMCC 1.15731</strain>
    </source>
</reference>
<name>A0ABV9H6H9_9HYPH</name>
<dbReference type="Proteomes" id="UP001596042">
    <property type="component" value="Unassembled WGS sequence"/>
</dbReference>
<keyword evidence="2" id="KW-1185">Reference proteome</keyword>
<evidence type="ECO:0000313" key="2">
    <source>
        <dbReference type="Proteomes" id="UP001596042"/>
    </source>
</evidence>
<protein>
    <submittedName>
        <fullName evidence="1">Uncharacterized protein</fullName>
    </submittedName>
</protein>
<gene>
    <name evidence="1" type="ORF">ACFO1V_11625</name>
</gene>